<keyword evidence="7" id="KW-0862">Zinc</keyword>
<keyword evidence="4" id="KW-0479">Metal-binding</keyword>
<comment type="similarity">
    <text evidence="1">Belongs to the protein kinase superfamily. STE Ser/Thr protein kinase family. MAP kinase kinase kinase subfamily.</text>
</comment>
<feature type="compositionally biased region" description="Polar residues" evidence="10">
    <location>
        <begin position="720"/>
        <end position="739"/>
    </location>
</feature>
<feature type="region of interest" description="Disordered" evidence="10">
    <location>
        <begin position="1142"/>
        <end position="1212"/>
    </location>
</feature>
<feature type="compositionally biased region" description="Low complexity" evidence="10">
    <location>
        <begin position="697"/>
        <end position="712"/>
    </location>
</feature>
<dbReference type="GO" id="GO:0005524">
    <property type="term" value="F:ATP binding"/>
    <property type="evidence" value="ECO:0007669"/>
    <property type="project" value="UniProtKB-UniRule"/>
</dbReference>
<feature type="compositionally biased region" description="Low complexity" evidence="10">
    <location>
        <begin position="2219"/>
        <end position="2244"/>
    </location>
</feature>
<feature type="region of interest" description="Disordered" evidence="10">
    <location>
        <begin position="2104"/>
        <end position="2274"/>
    </location>
</feature>
<dbReference type="InterPro" id="IPR002219">
    <property type="entry name" value="PKC_DAG/PE"/>
</dbReference>
<feature type="compositionally biased region" description="Polar residues" evidence="10">
    <location>
        <begin position="755"/>
        <end position="782"/>
    </location>
</feature>
<feature type="compositionally biased region" description="Pro residues" evidence="10">
    <location>
        <begin position="254"/>
        <end position="264"/>
    </location>
</feature>
<evidence type="ECO:0000256" key="3">
    <source>
        <dbReference type="ARBA" id="ARBA00022679"/>
    </source>
</evidence>
<evidence type="ECO:0000259" key="11">
    <source>
        <dbReference type="PROSITE" id="PS50011"/>
    </source>
</evidence>
<feature type="compositionally biased region" description="Polar residues" evidence="10">
    <location>
        <begin position="2157"/>
        <end position="2193"/>
    </location>
</feature>
<dbReference type="InterPro" id="IPR008271">
    <property type="entry name" value="Ser/Thr_kinase_AS"/>
</dbReference>
<dbReference type="PANTHER" id="PTHR11584:SF369">
    <property type="entry name" value="MITOGEN-ACTIVATED PROTEIN KINASE KINASE KINASE 19-RELATED"/>
    <property type="match status" value="1"/>
</dbReference>
<feature type="compositionally biased region" description="Low complexity" evidence="10">
    <location>
        <begin position="905"/>
        <end position="938"/>
    </location>
</feature>
<keyword evidence="6" id="KW-0418">Kinase</keyword>
<dbReference type="Pfam" id="PF00130">
    <property type="entry name" value="C1_1"/>
    <property type="match status" value="1"/>
</dbReference>
<evidence type="ECO:0000256" key="8">
    <source>
        <dbReference type="ARBA" id="ARBA00022840"/>
    </source>
</evidence>
<feature type="compositionally biased region" description="Gly residues" evidence="10">
    <location>
        <begin position="1406"/>
        <end position="1416"/>
    </location>
</feature>
<dbReference type="PANTHER" id="PTHR11584">
    <property type="entry name" value="SERINE/THREONINE PROTEIN KINASE"/>
    <property type="match status" value="1"/>
</dbReference>
<evidence type="ECO:0000256" key="4">
    <source>
        <dbReference type="ARBA" id="ARBA00022723"/>
    </source>
</evidence>
<evidence type="ECO:0000256" key="10">
    <source>
        <dbReference type="SAM" id="MobiDB-lite"/>
    </source>
</evidence>
<feature type="compositionally biased region" description="Low complexity" evidence="10">
    <location>
        <begin position="1239"/>
        <end position="1252"/>
    </location>
</feature>
<feature type="compositionally biased region" description="Low complexity" evidence="10">
    <location>
        <begin position="240"/>
        <end position="249"/>
    </location>
</feature>
<name>A0A8H4QHJ0_9AGAR</name>
<feature type="compositionally biased region" description="Polar residues" evidence="10">
    <location>
        <begin position="1160"/>
        <end position="1173"/>
    </location>
</feature>
<dbReference type="CDD" id="cd00014">
    <property type="entry name" value="CH_SF"/>
    <property type="match status" value="1"/>
</dbReference>
<dbReference type="SMART" id="SM00109">
    <property type="entry name" value="C1"/>
    <property type="match status" value="1"/>
</dbReference>
<feature type="compositionally biased region" description="Low complexity" evidence="10">
    <location>
        <begin position="1417"/>
        <end position="1433"/>
    </location>
</feature>
<dbReference type="PROSITE" id="PS50011">
    <property type="entry name" value="PROTEIN_KINASE_DOM"/>
    <property type="match status" value="1"/>
</dbReference>
<dbReference type="PROSITE" id="PS00479">
    <property type="entry name" value="ZF_DAG_PE_1"/>
    <property type="match status" value="1"/>
</dbReference>
<feature type="region of interest" description="Disordered" evidence="10">
    <location>
        <begin position="682"/>
        <end position="888"/>
    </location>
</feature>
<feature type="binding site" evidence="9">
    <location>
        <position position="1658"/>
    </location>
    <ligand>
        <name>ATP</name>
        <dbReference type="ChEBI" id="CHEBI:30616"/>
    </ligand>
</feature>
<dbReference type="SMART" id="SM00220">
    <property type="entry name" value="S_TKc"/>
    <property type="match status" value="1"/>
</dbReference>
<dbReference type="InterPro" id="IPR036872">
    <property type="entry name" value="CH_dom_sf"/>
</dbReference>
<dbReference type="InterPro" id="IPR000719">
    <property type="entry name" value="Prot_kinase_dom"/>
</dbReference>
<feature type="compositionally biased region" description="Low complexity" evidence="10">
    <location>
        <begin position="14"/>
        <end position="35"/>
    </location>
</feature>
<feature type="compositionally biased region" description="Low complexity" evidence="10">
    <location>
        <begin position="1201"/>
        <end position="1211"/>
    </location>
</feature>
<dbReference type="Gene3D" id="3.30.60.20">
    <property type="match status" value="1"/>
</dbReference>
<dbReference type="PROSITE" id="PS00107">
    <property type="entry name" value="PROTEIN_KINASE_ATP"/>
    <property type="match status" value="1"/>
</dbReference>
<feature type="compositionally biased region" description="Basic and acidic residues" evidence="10">
    <location>
        <begin position="682"/>
        <end position="696"/>
    </location>
</feature>
<dbReference type="InterPro" id="IPR017441">
    <property type="entry name" value="Protein_kinase_ATP_BS"/>
</dbReference>
<feature type="compositionally biased region" description="Low complexity" evidence="10">
    <location>
        <begin position="965"/>
        <end position="976"/>
    </location>
</feature>
<evidence type="ECO:0000256" key="5">
    <source>
        <dbReference type="ARBA" id="ARBA00022741"/>
    </source>
</evidence>
<keyword evidence="8 9" id="KW-0067">ATP-binding</keyword>
<dbReference type="InterPro" id="IPR046349">
    <property type="entry name" value="C1-like_sf"/>
</dbReference>
<feature type="compositionally biased region" description="Low complexity" evidence="10">
    <location>
        <begin position="1030"/>
        <end position="1041"/>
    </location>
</feature>
<feature type="compositionally biased region" description="Low complexity" evidence="10">
    <location>
        <begin position="385"/>
        <end position="399"/>
    </location>
</feature>
<evidence type="ECO:0000256" key="2">
    <source>
        <dbReference type="ARBA" id="ARBA00022527"/>
    </source>
</evidence>
<feature type="region of interest" description="Disordered" evidence="10">
    <location>
        <begin position="1297"/>
        <end position="1324"/>
    </location>
</feature>
<dbReference type="PROSITE" id="PS50081">
    <property type="entry name" value="ZF_DAG_PE_2"/>
    <property type="match status" value="1"/>
</dbReference>
<dbReference type="PROSITE" id="PS00108">
    <property type="entry name" value="PROTEIN_KINASE_ST"/>
    <property type="match status" value="1"/>
</dbReference>
<feature type="compositionally biased region" description="Low complexity" evidence="10">
    <location>
        <begin position="1174"/>
        <end position="1190"/>
    </location>
</feature>
<proteinExistence type="inferred from homology"/>
<feature type="region of interest" description="Disordered" evidence="10">
    <location>
        <begin position="1239"/>
        <end position="1280"/>
    </location>
</feature>
<organism evidence="13 14">
    <name type="scientific">Agrocybe pediades</name>
    <dbReference type="NCBI Taxonomy" id="84607"/>
    <lineage>
        <taxon>Eukaryota</taxon>
        <taxon>Fungi</taxon>
        <taxon>Dikarya</taxon>
        <taxon>Basidiomycota</taxon>
        <taxon>Agaricomycotina</taxon>
        <taxon>Agaricomycetes</taxon>
        <taxon>Agaricomycetidae</taxon>
        <taxon>Agaricales</taxon>
        <taxon>Agaricineae</taxon>
        <taxon>Strophariaceae</taxon>
        <taxon>Agrocybe</taxon>
    </lineage>
</organism>
<dbReference type="Pfam" id="PF00069">
    <property type="entry name" value="Pkinase"/>
    <property type="match status" value="1"/>
</dbReference>
<dbReference type="InterPro" id="IPR003096">
    <property type="entry name" value="SM22_calponin"/>
</dbReference>
<evidence type="ECO:0000313" key="14">
    <source>
        <dbReference type="Proteomes" id="UP000521872"/>
    </source>
</evidence>
<reference evidence="13 14" key="1">
    <citation type="submission" date="2019-12" db="EMBL/GenBank/DDBJ databases">
        <authorList>
            <person name="Floudas D."/>
            <person name="Bentzer J."/>
            <person name="Ahren D."/>
            <person name="Johansson T."/>
            <person name="Persson P."/>
            <person name="Tunlid A."/>
        </authorList>
    </citation>
    <scope>NUCLEOTIDE SEQUENCE [LARGE SCALE GENOMIC DNA]</scope>
    <source>
        <strain evidence="13 14">CBS 102.39</strain>
    </source>
</reference>
<feature type="compositionally biased region" description="Basic and acidic residues" evidence="10">
    <location>
        <begin position="2128"/>
        <end position="2141"/>
    </location>
</feature>
<sequence length="2274" mass="243026">MAAASVLKPFGRLSTTSPIPSSSSSSPAAARSAQPTPDPVQETTTNSKAFQKLKSSLEQSIRTATRSRKTAQSPTPDEFATLNASKGKGKEKEKQKEDEREKDKEKEKMNMLRRVTFRKPAAPKEEERIAGKTSYLTPSLRLASMSSPALHLSSQPFPSPKSHPPVIASSSSNTDALASPARPTSARPRKASISGPLPLPPKDRDIRHRSTTPLPPPSPSHHRDQRGRESPTTPTPARNRSTVTTTSSSRRPDPCSPPDTPDTPTPASRVNSRGVSPIPARGSAVGVGVRPHRSSVSKRGLTSASTSHLPLSSTSTSASPPPTPTRRRPSIDPNQSSHNPPSTSISTPSSAVRRPSLDAPRTTATTTRRTSIDAPSPSPTPTFTPPRSSSILRPPSSLSNRAESPSPVSPPASPIRPRAISPTNNRNYVQNRHFNISSGSLVLGSSAPPPLSSAPHHPTSSANPSRAHGSSVAATSTSTREVIRSAITLICREVAAPPPKTDQATAQARDWDEVESRVRGLVRLERTWAPAGRAASPGLGTLSTARRSSLDITSSGANASASAEDRERRLFCEALRDGYVLCYLMNKLRQSSIVRPDPREDGVLRSGNITKFLAACASYGLGSEDLFRRDDLQEGKANGNGSSAKEAAARVARTIIKLVRYVEEGGENGEKERGREKWIRGGGLRREREREEKEKMAASTSVAAGATSNSSSPYDPASWSRASASTPNLSSLHTQQAPTSPIRAKRWTPPENMTPLRSSSPEGSSTANGSAKNGSSPESAITTRHENDDITPKTKTKTTTPDDVNEDKTKDKQRRERTRHRQGDREEDTTFSDARYDKPLPVPIMKPPPPPRSPLRKQPSTPTKHRTRIVAGDEQKHEADCDDEDEDVGAARGGLFAQFARKAVSPSPASASGLGSASGSASATASGAGLDSLSSSTSNHVPYPNRDSVADSTRASIGDASIYHQLQPQSPPQRQQYLTPNPMHRSPSQTRQSVASSAAFTETTDSSMMEGGRNSSLFGWSHQQVHNNRSHGAQQQQWSGQHGHKHSSSGGSNSGGMYYGTVRTVTTDLTSEGEGPSLSRTEGSRLAEEMLFEKEREVVISPAPLPASGMKRRLSAGESERNGGAVGGGVMYGMGMVRERKLSESPLPDLTRVAEETDESVSSKGKPSSGTSHVQQQRQRTRTRSVQQPQPQMPLPPTPQAQPHAQGQTQAHVNLRKGKWPDDFLDAFSGSNAATTTAKTSSSALSSTPSPAIAVPSAKPRQQAYHQDSSSTPPLSISPPRKLAIVGARTRSDSLVLTTNSAGGGEGGVYPQPRRPTHRPRHSIDAPVSASALLPKQKESILRRDASPDSVSSSGRVVITRRHSTKPGMVGIGTSAGMVSSSPGGRQGGVYLPRGVSSAGSSAVAGGSGSNFGGGTDDAQSSSAGGSSDALAAGNGGGGTISASLSVPFPRSVSGSGETPSPRSSTGLEHQQQMQDRPRIIRGRFQSDVEGSARRRARPNSLDELGDLRAGLGGRSPHRTRFESMVNLGAASASGGDSKEEGSAVRMRLVVREDGKPPTHFVSLMSLLFGPVPCRFLHFLHFHILSHYCFWTWMSRTAISLSIMLALSSCLPDDFISGLLSLFHFARVSQLGNCIGRGQFGSVYRALNLNTGQMVAVKRIRLEGLKEEEVTTLMREVDLVKSLSHPSIVKYEGMARDDDTLSIVLEYAENGSLGQTLKSFGKLNEKLVASYVVKILEGLHYLHTSDVVHCDLKAANILTTKNGNVKLSDFGVSLNLRAMEREIKDVAGTPNWMAPEVIELKGASTKSDIWSLGCTVIELLTGKPPYAEVGNSMSVMFRIVEDDMPPIPEGCSEALRDFLEQCFHKDPTQRPDAEHLCEHPWLKDSWIALKDLRPQDSIPFLRRVSTDLHKSDAVRFFAQLDSPDSPVSASPKRDDIGKIAHINRRTSASSVRPGENEFSPREHTFVKTTFSKPMVCRVCLSSVKKTAVLCSQCSLISHSKCAVNAPPTCDLRAQLLLYAQYAEKGNPASLYSNPAEALGDAIGAVAMSDVSFVQHSNVSPRTSIDSPLGLPASPTAASANGSDQGAPPTAFRFMPGIFKRSRSNLSSEPILSSSAPSNQSSKPIPISKDARDGREADDTTPVKRRPTVLQKKERPLSATSTNTISTGLSSLRSAATAAESFSSRQNTGQRSQVSGASDAKGKDKASAAPDRSRSPPAAPSKVPQQAATRARRTTSTQSETTTHTTADEHDPSTRKRSQQQHKAKAASSGNCIVQ</sequence>
<feature type="region of interest" description="Disordered" evidence="10">
    <location>
        <begin position="1108"/>
        <end position="1128"/>
    </location>
</feature>
<feature type="compositionally biased region" description="Low complexity" evidence="10">
    <location>
        <begin position="1269"/>
        <end position="1280"/>
    </location>
</feature>
<evidence type="ECO:0000256" key="1">
    <source>
        <dbReference type="ARBA" id="ARBA00006529"/>
    </source>
</evidence>
<evidence type="ECO:0000256" key="6">
    <source>
        <dbReference type="ARBA" id="ARBA00022777"/>
    </source>
</evidence>
<feature type="compositionally biased region" description="Polar residues" evidence="10">
    <location>
        <begin position="1453"/>
        <end position="1475"/>
    </location>
</feature>
<feature type="compositionally biased region" description="Basic and acidic residues" evidence="10">
    <location>
        <begin position="783"/>
        <end position="792"/>
    </location>
</feature>
<comment type="caution">
    <text evidence="13">The sequence shown here is derived from an EMBL/GenBank/DDBJ whole genome shotgun (WGS) entry which is preliminary data.</text>
</comment>
<feature type="region of interest" description="Disordered" evidence="10">
    <location>
        <begin position="1366"/>
        <end position="1517"/>
    </location>
</feature>
<feature type="domain" description="Protein kinase" evidence="11">
    <location>
        <begin position="1629"/>
        <end position="1882"/>
    </location>
</feature>
<evidence type="ECO:0000256" key="7">
    <source>
        <dbReference type="ARBA" id="ARBA00022833"/>
    </source>
</evidence>
<evidence type="ECO:0000256" key="9">
    <source>
        <dbReference type="PROSITE-ProRule" id="PRU10141"/>
    </source>
</evidence>
<dbReference type="Gene3D" id="1.10.510.10">
    <property type="entry name" value="Transferase(Phosphotransferase) domain 1"/>
    <property type="match status" value="1"/>
</dbReference>
<protein>
    <submittedName>
        <fullName evidence="13">Uncharacterized protein</fullName>
    </submittedName>
</protein>
<dbReference type="SUPFAM" id="SSF56112">
    <property type="entry name" value="Protein kinase-like (PK-like)"/>
    <property type="match status" value="1"/>
</dbReference>
<feature type="compositionally biased region" description="Low complexity" evidence="10">
    <location>
        <begin position="301"/>
        <end position="318"/>
    </location>
</feature>
<feature type="region of interest" description="Disordered" evidence="10">
    <location>
        <begin position="2061"/>
        <end position="2092"/>
    </location>
</feature>
<feature type="compositionally biased region" description="Low complexity" evidence="10">
    <location>
        <begin position="1395"/>
        <end position="1405"/>
    </location>
</feature>
<feature type="compositionally biased region" description="Basic and acidic residues" evidence="10">
    <location>
        <begin position="88"/>
        <end position="110"/>
    </location>
</feature>
<dbReference type="CDD" id="cd06627">
    <property type="entry name" value="STKc_Cdc7_like"/>
    <property type="match status" value="1"/>
</dbReference>
<feature type="compositionally biased region" description="Polar residues" evidence="10">
    <location>
        <begin position="986"/>
        <end position="1027"/>
    </location>
</feature>
<feature type="region of interest" description="Disordered" evidence="10">
    <location>
        <begin position="1"/>
        <end position="428"/>
    </location>
</feature>
<keyword evidence="2" id="KW-0723">Serine/threonine-protein kinase</keyword>
<feature type="region of interest" description="Disordered" evidence="10">
    <location>
        <begin position="902"/>
        <end position="1059"/>
    </location>
</feature>
<feature type="compositionally biased region" description="Low complexity" evidence="10">
    <location>
        <begin position="336"/>
        <end position="350"/>
    </location>
</feature>
<keyword evidence="5 9" id="KW-0547">Nucleotide-binding</keyword>
<feature type="compositionally biased region" description="Basic residues" evidence="10">
    <location>
        <begin position="2254"/>
        <end position="2264"/>
    </location>
</feature>
<feature type="compositionally biased region" description="Pro residues" evidence="10">
    <location>
        <begin position="1191"/>
        <end position="1200"/>
    </location>
</feature>
<feature type="compositionally biased region" description="Low complexity" evidence="10">
    <location>
        <begin position="2104"/>
        <end position="2121"/>
    </location>
</feature>
<gene>
    <name evidence="13" type="ORF">D9613_006966</name>
</gene>
<dbReference type="SUPFAM" id="SSF57889">
    <property type="entry name" value="Cysteine-rich domain"/>
    <property type="match status" value="1"/>
</dbReference>
<feature type="compositionally biased region" description="Polar residues" evidence="10">
    <location>
        <begin position="144"/>
        <end position="156"/>
    </location>
</feature>
<dbReference type="Proteomes" id="UP000521872">
    <property type="component" value="Unassembled WGS sequence"/>
</dbReference>
<dbReference type="GO" id="GO:0004674">
    <property type="term" value="F:protein serine/threonine kinase activity"/>
    <property type="evidence" value="ECO:0007669"/>
    <property type="project" value="UniProtKB-KW"/>
</dbReference>
<dbReference type="EMBL" id="JAACJL010000058">
    <property type="protein sequence ID" value="KAF4610885.1"/>
    <property type="molecule type" value="Genomic_DNA"/>
</dbReference>
<feature type="compositionally biased region" description="Polar residues" evidence="10">
    <location>
        <begin position="230"/>
        <end position="239"/>
    </location>
</feature>
<feature type="compositionally biased region" description="Pro residues" evidence="10">
    <location>
        <begin position="840"/>
        <end position="853"/>
    </location>
</feature>
<feature type="compositionally biased region" description="Low complexity" evidence="10">
    <location>
        <begin position="453"/>
        <end position="465"/>
    </location>
</feature>
<feature type="domain" description="Phorbol-ester/DAG-type" evidence="12">
    <location>
        <begin position="1962"/>
        <end position="2009"/>
    </location>
</feature>
<dbReference type="PRINTS" id="PR00888">
    <property type="entry name" value="SM22CALPONIN"/>
</dbReference>
<keyword evidence="14" id="KW-1185">Reference proteome</keyword>
<dbReference type="CDD" id="cd00029">
    <property type="entry name" value="C1"/>
    <property type="match status" value="1"/>
</dbReference>
<evidence type="ECO:0000313" key="13">
    <source>
        <dbReference type="EMBL" id="KAF4610885.1"/>
    </source>
</evidence>
<dbReference type="InterPro" id="IPR011009">
    <property type="entry name" value="Kinase-like_dom_sf"/>
</dbReference>
<keyword evidence="3" id="KW-0808">Transferase</keyword>
<dbReference type="SUPFAM" id="SSF47576">
    <property type="entry name" value="Calponin-homology domain, CH-domain"/>
    <property type="match status" value="1"/>
</dbReference>
<feature type="compositionally biased region" description="Polar residues" evidence="10">
    <location>
        <begin position="41"/>
        <end position="75"/>
    </location>
</feature>
<evidence type="ECO:0000259" key="12">
    <source>
        <dbReference type="PROSITE" id="PS50081"/>
    </source>
</evidence>
<dbReference type="Gene3D" id="1.10.418.10">
    <property type="entry name" value="Calponin-like domain"/>
    <property type="match status" value="1"/>
</dbReference>
<accession>A0A8H4QHJ0</accession>
<feature type="compositionally biased region" description="Basic and acidic residues" evidence="10">
    <location>
        <begin position="2199"/>
        <end position="2213"/>
    </location>
</feature>
<feature type="region of interest" description="Disordered" evidence="10">
    <location>
        <begin position="440"/>
        <end position="478"/>
    </location>
</feature>
<dbReference type="GO" id="GO:0046872">
    <property type="term" value="F:metal ion binding"/>
    <property type="evidence" value="ECO:0007669"/>
    <property type="project" value="UniProtKB-KW"/>
</dbReference>